<keyword evidence="2" id="KW-1185">Reference proteome</keyword>
<proteinExistence type="predicted"/>
<sequence>MNFNEVSQRHNEICSPGWHREISYKGNLACNADEYAAYALEGQLSTDLGCQVEQIDYFKKAYKSDMKTGSTKDAVIAFEDRLGNATILADPFVRLPEIFDVSDRRITQN</sequence>
<comment type="caution">
    <text evidence="1">The sequence shown here is derived from an EMBL/GenBank/DDBJ whole genome shotgun (WGS) entry which is preliminary data.</text>
</comment>
<dbReference type="AlphaFoldDB" id="A0A8X6HN89"/>
<evidence type="ECO:0000313" key="2">
    <source>
        <dbReference type="Proteomes" id="UP000887116"/>
    </source>
</evidence>
<evidence type="ECO:0000313" key="1">
    <source>
        <dbReference type="EMBL" id="GFQ77852.1"/>
    </source>
</evidence>
<reference evidence="1" key="1">
    <citation type="submission" date="2020-07" db="EMBL/GenBank/DDBJ databases">
        <title>Multicomponent nature underlies the extraordinary mechanical properties of spider dragline silk.</title>
        <authorList>
            <person name="Kono N."/>
            <person name="Nakamura H."/>
            <person name="Mori M."/>
            <person name="Yoshida Y."/>
            <person name="Ohtoshi R."/>
            <person name="Malay A.D."/>
            <person name="Moran D.A.P."/>
            <person name="Tomita M."/>
            <person name="Numata K."/>
            <person name="Arakawa K."/>
        </authorList>
    </citation>
    <scope>NUCLEOTIDE SEQUENCE</scope>
</reference>
<gene>
    <name evidence="1" type="ORF">TNCT_636551</name>
</gene>
<name>A0A8X6HN89_TRICU</name>
<protein>
    <submittedName>
        <fullName evidence="1">Uncharacterized protein</fullName>
    </submittedName>
</protein>
<accession>A0A8X6HN89</accession>
<dbReference type="EMBL" id="BMAO01011931">
    <property type="protein sequence ID" value="GFQ77852.1"/>
    <property type="molecule type" value="Genomic_DNA"/>
</dbReference>
<organism evidence="1 2">
    <name type="scientific">Trichonephila clavata</name>
    <name type="common">Joro spider</name>
    <name type="synonym">Nephila clavata</name>
    <dbReference type="NCBI Taxonomy" id="2740835"/>
    <lineage>
        <taxon>Eukaryota</taxon>
        <taxon>Metazoa</taxon>
        <taxon>Ecdysozoa</taxon>
        <taxon>Arthropoda</taxon>
        <taxon>Chelicerata</taxon>
        <taxon>Arachnida</taxon>
        <taxon>Araneae</taxon>
        <taxon>Araneomorphae</taxon>
        <taxon>Entelegynae</taxon>
        <taxon>Araneoidea</taxon>
        <taxon>Nephilidae</taxon>
        <taxon>Trichonephila</taxon>
    </lineage>
</organism>
<dbReference type="Proteomes" id="UP000887116">
    <property type="component" value="Unassembled WGS sequence"/>
</dbReference>